<dbReference type="OrthoDB" id="5956464at2759"/>
<dbReference type="EMBL" id="LSMT01000303">
    <property type="protein sequence ID" value="PFX20786.1"/>
    <property type="molecule type" value="Genomic_DNA"/>
</dbReference>
<dbReference type="PANTHER" id="PTHR46844:SF1">
    <property type="entry name" value="SLR5058 PROTEIN"/>
    <property type="match status" value="1"/>
</dbReference>
<proteinExistence type="predicted"/>
<dbReference type="SUPFAM" id="SSF53098">
    <property type="entry name" value="Ribonuclease H-like"/>
    <property type="match status" value="1"/>
</dbReference>
<organism evidence="2 3">
    <name type="scientific">Stylophora pistillata</name>
    <name type="common">Smooth cauliflower coral</name>
    <dbReference type="NCBI Taxonomy" id="50429"/>
    <lineage>
        <taxon>Eukaryota</taxon>
        <taxon>Metazoa</taxon>
        <taxon>Cnidaria</taxon>
        <taxon>Anthozoa</taxon>
        <taxon>Hexacorallia</taxon>
        <taxon>Scleractinia</taxon>
        <taxon>Astrocoeniina</taxon>
        <taxon>Pocilloporidae</taxon>
        <taxon>Stylophora</taxon>
    </lineage>
</organism>
<evidence type="ECO:0000313" key="3">
    <source>
        <dbReference type="Proteomes" id="UP000225706"/>
    </source>
</evidence>
<gene>
    <name evidence="2" type="primary">Dzip3</name>
    <name evidence="2" type="ORF">AWC38_SpisGene14754</name>
</gene>
<accession>A0A2B4RUE0</accession>
<dbReference type="InterPro" id="IPR012337">
    <property type="entry name" value="RNaseH-like_sf"/>
</dbReference>
<sequence length="674" mass="76457">MAHRRLAAGKMAHLASQCFSGVRNPPTNFVVSPSTLSDWNVLLGEADKLILRKRFSNSKYDFHLWSDDSHKGGEEKHIEGVHTWCPTESKPRAYVLANSLTASRSGKHQSDVDYHVVKTEYDIIYVSGLVGDNASTQKGKVHGLLANNTKTFGKEVFFVGCYPHVLNIMLRRTCQAGFGAKGDMSNPHVLQLLYKISWLHHEHPSQYKVMYVSLGILSKEPPLPQTFIDTRWTYYHETLQWYLKYGKACLQLAERLLQRLPKSDSHHTIWQDVIKMSSSPMIQVEIKFLFEFLDKFIIPSLNTSQASDAELGERQFNLSQLYLNENMSESSKQASIAFDENIFGLVPRLMQLAALKFARCLCEGLDVNGSYNVQMERERITSVIFGSCYDDLDERHVLMASSTKELSNYARLCRLVIDVGSCLLREIFDRISPPGNFLTVLANPTIYAKLQTLRKKRVLSTSQWYKLYPVNKSSVSSRDFDTSLLLLLLRNIWGLTLPASGQDDLPLVTDTTPTADITRIKILRDRVYSHAADASIDDVTFSSYWYEIKDTFLRIGGACYEDAINKIEIDSMDAYLEEHWKECFREWMKDDDCITDKSHEHGIVKKAAKARKKCEGTDGSFDISVQKSGMEGKCNFLPLPSLKLSSLLSVNSVFNNGSKGKVCFGDHKNFSLPF</sequence>
<dbReference type="InterPro" id="IPR041249">
    <property type="entry name" value="HEPN_DZIP3"/>
</dbReference>
<evidence type="ECO:0000313" key="2">
    <source>
        <dbReference type="EMBL" id="PFX20786.1"/>
    </source>
</evidence>
<dbReference type="AlphaFoldDB" id="A0A2B4RUE0"/>
<protein>
    <submittedName>
        <fullName evidence="2">E3 ubiquitin-protein ligase DZIP3</fullName>
    </submittedName>
</protein>
<dbReference type="Proteomes" id="UP000225706">
    <property type="component" value="Unassembled WGS sequence"/>
</dbReference>
<name>A0A2B4RUE0_STYPI</name>
<feature type="domain" description="DZIP3-like HEPN" evidence="1">
    <location>
        <begin position="436"/>
        <end position="579"/>
    </location>
</feature>
<dbReference type="Pfam" id="PF18738">
    <property type="entry name" value="HEPN_DZIP3"/>
    <property type="match status" value="1"/>
</dbReference>
<comment type="caution">
    <text evidence="2">The sequence shown here is derived from an EMBL/GenBank/DDBJ whole genome shotgun (WGS) entry which is preliminary data.</text>
</comment>
<keyword evidence="3" id="KW-1185">Reference proteome</keyword>
<evidence type="ECO:0000259" key="1">
    <source>
        <dbReference type="Pfam" id="PF18738"/>
    </source>
</evidence>
<reference evidence="3" key="1">
    <citation type="journal article" date="2017" name="bioRxiv">
        <title>Comparative analysis of the genomes of Stylophora pistillata and Acropora digitifera provides evidence for extensive differences between species of corals.</title>
        <authorList>
            <person name="Voolstra C.R."/>
            <person name="Li Y."/>
            <person name="Liew Y.J."/>
            <person name="Baumgarten S."/>
            <person name="Zoccola D."/>
            <person name="Flot J.-F."/>
            <person name="Tambutte S."/>
            <person name="Allemand D."/>
            <person name="Aranda M."/>
        </authorList>
    </citation>
    <scope>NUCLEOTIDE SEQUENCE [LARGE SCALE GENOMIC DNA]</scope>
</reference>
<dbReference type="PANTHER" id="PTHR46844">
    <property type="entry name" value="SLR5058 PROTEIN"/>
    <property type="match status" value="1"/>
</dbReference>